<proteinExistence type="predicted"/>
<keyword evidence="1" id="KW-0472">Membrane</keyword>
<sequence length="119" mass="13113">MRALIGLLSLVGGVFIWGLAISALVSWLVFCFGSVIIGILLLIFAPYVLLAPLAIGTPGTALFVYGMDCIANKKEDSIYNRNSKEEKHDSVIEADVVWERSSKNLDSINRIIEESKIDR</sequence>
<dbReference type="Proteomes" id="UP000288361">
    <property type="component" value="Unassembled WGS sequence"/>
</dbReference>
<name>A0A432YSS1_9GAMM</name>
<feature type="transmembrane region" description="Helical" evidence="1">
    <location>
        <begin position="7"/>
        <end position="30"/>
    </location>
</feature>
<evidence type="ECO:0000256" key="1">
    <source>
        <dbReference type="SAM" id="Phobius"/>
    </source>
</evidence>
<protein>
    <submittedName>
        <fullName evidence="2">Uncharacterized protein</fullName>
    </submittedName>
</protein>
<evidence type="ECO:0000313" key="2">
    <source>
        <dbReference type="EMBL" id="RUO64626.1"/>
    </source>
</evidence>
<evidence type="ECO:0000313" key="3">
    <source>
        <dbReference type="Proteomes" id="UP000288361"/>
    </source>
</evidence>
<dbReference type="AlphaFoldDB" id="A0A432YSS1"/>
<feature type="transmembrane region" description="Helical" evidence="1">
    <location>
        <begin position="36"/>
        <end position="65"/>
    </location>
</feature>
<reference evidence="2 3" key="1">
    <citation type="journal article" date="2011" name="Front. Microbiol.">
        <title>Genomic signatures of strain selection and enhancement in Bacillus atrophaeus var. globigii, a historical biowarfare simulant.</title>
        <authorList>
            <person name="Gibbons H.S."/>
            <person name="Broomall S.M."/>
            <person name="McNew L.A."/>
            <person name="Daligault H."/>
            <person name="Chapman C."/>
            <person name="Bruce D."/>
            <person name="Karavis M."/>
            <person name="Krepps M."/>
            <person name="McGregor P.A."/>
            <person name="Hong C."/>
            <person name="Park K.H."/>
            <person name="Akmal A."/>
            <person name="Feldman A."/>
            <person name="Lin J.S."/>
            <person name="Chang W.E."/>
            <person name="Higgs B.W."/>
            <person name="Demirev P."/>
            <person name="Lindquist J."/>
            <person name="Liem A."/>
            <person name="Fochler E."/>
            <person name="Read T.D."/>
            <person name="Tapia R."/>
            <person name="Johnson S."/>
            <person name="Bishop-Lilly K.A."/>
            <person name="Detter C."/>
            <person name="Han C."/>
            <person name="Sozhamannan S."/>
            <person name="Rosenzweig C.N."/>
            <person name="Skowronski E.W."/>
        </authorList>
    </citation>
    <scope>NUCLEOTIDE SEQUENCE [LARGE SCALE GENOMIC DNA]</scope>
    <source>
        <strain evidence="2 3">TPS4-2</strain>
    </source>
</reference>
<dbReference type="RefSeq" id="WP_126752280.1">
    <property type="nucleotide sequence ID" value="NZ_JBHUMT010000001.1"/>
</dbReference>
<gene>
    <name evidence="2" type="ORF">CWI73_08020</name>
</gene>
<dbReference type="EMBL" id="PIQA01000004">
    <property type="protein sequence ID" value="RUO64626.1"/>
    <property type="molecule type" value="Genomic_DNA"/>
</dbReference>
<organism evidence="2 3">
    <name type="scientific">Idiomarina piscisalsi</name>
    <dbReference type="NCBI Taxonomy" id="1096243"/>
    <lineage>
        <taxon>Bacteria</taxon>
        <taxon>Pseudomonadati</taxon>
        <taxon>Pseudomonadota</taxon>
        <taxon>Gammaproteobacteria</taxon>
        <taxon>Alteromonadales</taxon>
        <taxon>Idiomarinaceae</taxon>
        <taxon>Idiomarina</taxon>
    </lineage>
</organism>
<keyword evidence="1" id="KW-1133">Transmembrane helix</keyword>
<accession>A0A432YSS1</accession>
<keyword evidence="1" id="KW-0812">Transmembrane</keyword>
<comment type="caution">
    <text evidence="2">The sequence shown here is derived from an EMBL/GenBank/DDBJ whole genome shotgun (WGS) entry which is preliminary data.</text>
</comment>